<name>A0A841HWM2_9DEIO</name>
<dbReference type="Proteomes" id="UP000569951">
    <property type="component" value="Unassembled WGS sequence"/>
</dbReference>
<sequence length="287" mass="30091">MKVWHASLLVPAVAALLASCAPRLGAAVQVPQITVEQTALERLDPPGLGIPASATVSLKLRVRNPNPFGVRLSRVDGDFYLDGLKVTQVSAPGVDIAATGVSTVTVNVQVPLSNQNLGKFADLAVGKTVAYRLEGSFEVDAGALGKPTFGPYTLAQGVIKDAPILKAPEFRFRPELAKLTFGNDGIVLELGLEVHNPNVLGFRLEAPLELRVGGVAVAKASLSGTVGAKNAGVVYTRFQIDPLALPQALIQGRFSFSVAGSPVLIAPGITEKRFGLEVLTQGSAERR</sequence>
<dbReference type="EMBL" id="JACHHG010000004">
    <property type="protein sequence ID" value="MBB6097931.1"/>
    <property type="molecule type" value="Genomic_DNA"/>
</dbReference>
<comment type="caution">
    <text evidence="3">The sequence shown here is derived from an EMBL/GenBank/DDBJ whole genome shotgun (WGS) entry which is preliminary data.</text>
</comment>
<dbReference type="SMART" id="SM00769">
    <property type="entry name" value="WHy"/>
    <property type="match status" value="1"/>
</dbReference>
<keyword evidence="1" id="KW-0732">Signal</keyword>
<accession>A0A841HWM2</accession>
<dbReference type="Pfam" id="PF03168">
    <property type="entry name" value="LEA_2"/>
    <property type="match status" value="1"/>
</dbReference>
<evidence type="ECO:0000256" key="1">
    <source>
        <dbReference type="SAM" id="SignalP"/>
    </source>
</evidence>
<dbReference type="RefSeq" id="WP_183985847.1">
    <property type="nucleotide sequence ID" value="NZ_JACHHG010000004.1"/>
</dbReference>
<feature type="signal peptide" evidence="1">
    <location>
        <begin position="1"/>
        <end position="26"/>
    </location>
</feature>
<gene>
    <name evidence="3" type="ORF">HNR42_001354</name>
</gene>
<feature type="chain" id="PRO_5032528641" evidence="1">
    <location>
        <begin position="27"/>
        <end position="287"/>
    </location>
</feature>
<protein>
    <submittedName>
        <fullName evidence="3">LEA14-like dessication related protein</fullName>
    </submittedName>
</protein>
<reference evidence="3 4" key="1">
    <citation type="submission" date="2020-08" db="EMBL/GenBank/DDBJ databases">
        <title>Genomic Encyclopedia of Type Strains, Phase IV (KMG-IV): sequencing the most valuable type-strain genomes for metagenomic binning, comparative biology and taxonomic classification.</title>
        <authorList>
            <person name="Goeker M."/>
        </authorList>
    </citation>
    <scope>NUCLEOTIDE SEQUENCE [LARGE SCALE GENOMIC DNA]</scope>
    <source>
        <strain evidence="3 4">DSM 21458</strain>
    </source>
</reference>
<evidence type="ECO:0000259" key="2">
    <source>
        <dbReference type="SMART" id="SM00769"/>
    </source>
</evidence>
<proteinExistence type="predicted"/>
<dbReference type="AlphaFoldDB" id="A0A841HWM2"/>
<dbReference type="PROSITE" id="PS51257">
    <property type="entry name" value="PROKAR_LIPOPROTEIN"/>
    <property type="match status" value="1"/>
</dbReference>
<evidence type="ECO:0000313" key="4">
    <source>
        <dbReference type="Proteomes" id="UP000569951"/>
    </source>
</evidence>
<dbReference type="GO" id="GO:0009269">
    <property type="term" value="P:response to desiccation"/>
    <property type="evidence" value="ECO:0007669"/>
    <property type="project" value="InterPro"/>
</dbReference>
<evidence type="ECO:0000313" key="3">
    <source>
        <dbReference type="EMBL" id="MBB6097931.1"/>
    </source>
</evidence>
<dbReference type="InterPro" id="IPR004864">
    <property type="entry name" value="LEA_2"/>
</dbReference>
<dbReference type="Gene3D" id="2.60.40.1820">
    <property type="match status" value="1"/>
</dbReference>
<dbReference type="InterPro" id="IPR013990">
    <property type="entry name" value="WHy-dom"/>
</dbReference>
<keyword evidence="4" id="KW-1185">Reference proteome</keyword>
<organism evidence="3 4">
    <name type="scientific">Deinobacterium chartae</name>
    <dbReference type="NCBI Taxonomy" id="521158"/>
    <lineage>
        <taxon>Bacteria</taxon>
        <taxon>Thermotogati</taxon>
        <taxon>Deinococcota</taxon>
        <taxon>Deinococci</taxon>
        <taxon>Deinococcales</taxon>
        <taxon>Deinococcaceae</taxon>
        <taxon>Deinobacterium</taxon>
    </lineage>
</organism>
<feature type="domain" description="Water stress and hypersensitive response" evidence="2">
    <location>
        <begin position="35"/>
        <end position="155"/>
    </location>
</feature>
<dbReference type="SUPFAM" id="SSF117070">
    <property type="entry name" value="LEA14-like"/>
    <property type="match status" value="1"/>
</dbReference>